<dbReference type="InterPro" id="IPR027267">
    <property type="entry name" value="AH/BAR_dom_sf"/>
</dbReference>
<dbReference type="Gene3D" id="1.20.1270.60">
    <property type="entry name" value="Arfaptin homology (AH) domain/BAR domain"/>
    <property type="match status" value="1"/>
</dbReference>
<organism evidence="3 4">
    <name type="scientific">Coptis chinensis</name>
    <dbReference type="NCBI Taxonomy" id="261450"/>
    <lineage>
        <taxon>Eukaryota</taxon>
        <taxon>Viridiplantae</taxon>
        <taxon>Streptophyta</taxon>
        <taxon>Embryophyta</taxon>
        <taxon>Tracheophyta</taxon>
        <taxon>Spermatophyta</taxon>
        <taxon>Magnoliopsida</taxon>
        <taxon>Ranunculales</taxon>
        <taxon>Ranunculaceae</taxon>
        <taxon>Coptidoideae</taxon>
        <taxon>Coptis</taxon>
    </lineage>
</organism>
<feature type="region of interest" description="Disordered" evidence="1">
    <location>
        <begin position="996"/>
        <end position="1019"/>
    </location>
</feature>
<reference evidence="3 4" key="1">
    <citation type="submission" date="2020-10" db="EMBL/GenBank/DDBJ databases">
        <title>The Coptis chinensis genome and diversification of protoberbering-type alkaloids.</title>
        <authorList>
            <person name="Wang B."/>
            <person name="Shu S."/>
            <person name="Song C."/>
            <person name="Liu Y."/>
        </authorList>
    </citation>
    <scope>NUCLEOTIDE SEQUENCE [LARGE SCALE GENOMIC DNA]</scope>
    <source>
        <strain evidence="3">HL-2020</strain>
        <tissue evidence="3">Leaf</tissue>
    </source>
</reference>
<feature type="region of interest" description="Disordered" evidence="1">
    <location>
        <begin position="765"/>
        <end position="784"/>
    </location>
</feature>
<keyword evidence="4" id="KW-1185">Reference proteome</keyword>
<dbReference type="InterPro" id="IPR025261">
    <property type="entry name" value="Atos-like_cons_dom"/>
</dbReference>
<dbReference type="EMBL" id="JADFTS010000002">
    <property type="protein sequence ID" value="KAF9622385.1"/>
    <property type="molecule type" value="Genomic_DNA"/>
</dbReference>
<feature type="region of interest" description="Disordered" evidence="1">
    <location>
        <begin position="535"/>
        <end position="563"/>
    </location>
</feature>
<dbReference type="Pfam" id="PF13889">
    <property type="entry name" value="Chromosome_seg"/>
    <property type="match status" value="1"/>
</dbReference>
<dbReference type="Proteomes" id="UP000631114">
    <property type="component" value="Unassembled WGS sequence"/>
</dbReference>
<evidence type="ECO:0000313" key="3">
    <source>
        <dbReference type="EMBL" id="KAF9622385.1"/>
    </source>
</evidence>
<comment type="caution">
    <text evidence="3">The sequence shown here is derived from an EMBL/GenBank/DDBJ whole genome shotgun (WGS) entry which is preliminary data.</text>
</comment>
<sequence>MKSSLKKLRGFAVHHNNNNNNNKSDVIRDNKRDLLNNPVAQLDELAQATQDMQDMRNCYDTLLSAAAATANSAYEFSVSLREMGACLLEKTALNDDEESGERVNQRRKESYSLEGGVREEGRGDSQENNQEGEEEKEKEDRDDEQILVDVEVMGTRRREEDDEVPDVGERARTESRGALGLEDQNTAVGNVLGMAEAPKVLSSFNLNGATINATPGIQSTREKEVNMGWKGGSIVGGSRAGDLGDKEIGPDEVSRDVGYSKGPGSGEKGTGWTSWPTRSKRKKRYKNLHARVDEFIGDRWMKKIDKLERAVRSANLQWSTSILVFERGSEADFGVTVEGEAQYKHPSLVEPVTTITMGCWRLPIQRSHISKTITTPSESLLNELRTVEKHISSFVRGGYKRCWFGGSHVPDAPGGAGLLPHRTVMKRQCDEKRNVYEYMMAAQKEKGRSRGTKGEIFSSMQLQTAHDEYDEEATLFVFRLKSLKQGQSRSLLTQAARHHAAQLNLFRKGLRSLEAVEPHVNLVAEQQHIDYHFSGLEDDDGEDVYDDDGYDANDDGELSFDYGQNDQLQDASTSRNSMELDQVDLSFPQVSTVEAAQVNTFPALQLKWLEQRDNLENLYTSSREPRAGSQSAPILAEKKFDPAERIRQMRPLSTRKFHTYVLPTPTDTKYSVVAGPGSSNPASRARQKSLNHNLWHSSPLEPKGDEKNFREDKLLGAPNFKMQSVLKESNTNSVSVKLPPPLGEGISLPQLDPRTADSKKIKRHAFSGPLTSKPWSTKPVSSASGPIASIEHPQLVSAALPRVTIPASSPPRVSPGASPPLISTPKISELHELPRPPVSSASTRPLGLIGHSAPLGPRSQEFTIKMPSTTSNKASPLPIPPLNVPRSFSIPSSCQRAKGLHVAKLMEDSHYPVRTEGVASPPLTPLSLANVKPASTTFEVVAQSGQPKVNNLGVPSAEAMFQVRIDFGSGTAVLMGLPQVPSEFADEAALSLSTLVQNPPRVADTTSSDRDGSHGGSTQNKLSGDFQCTCHVDIQLKLPEDCTGLVKNKGASDIAICVHGMPIGFKNKNVWFLNKSGRDVQSPLSRVVGFGSGESDSFLNKFEGTSGTCVIVSPSIEDNNNNIELNGPQVRKRLLSSLNDILCLDKKNGDTQEIPKGGFKIDSSSLSGEVSSSISQDHRKCELGNLNHLKTSVWSIPRLANWDDSLDGNSCTRSLCFTDGPVLENMETLHCLSLPELDPSRRISKVRMQTGAIAISPEKVISPPLSLSPLGPKFSERMKAARVCRDAMKEVREGFLNFRSTQKSLNGAVSDFVIAQKEEEFRIPCMSFENLEVSRAEFDAFTPVSITRIGRHWDTDSEPSPQCGKCTRSLSGLSVRRSLVGSFEESLLSGRFSSCKLSQLLIMQRIDGFLAVLNVTGGSFSPSSQKLPFAVTSVDGDSCLLYYASIDLSGNSSSNKWKEPKLKRSLSNDDSLASKSRLRIPMKGCIQLVLSNPEKTPLHTFFCNYNLSDMPAGTKRVTNPRDLGLGSNLAYASIDVAWLFFTGTFGVYVDQIRTVWTTFLRQKVTLASSKAVSSGVDPRNEIKTSSDLKRSHAVKLCRQPSNINGLDSVHTVECKKKSSQVLGSGISNSMCCIYTANSRSNESRSKQEMSLPLSSQEDHLAELICFDLTANMDEVNDFISYEGMKTDGKDYSHKSENKYDYSSVKVNENTTGAGVLRYALHLRFLCLHPKKPSRSVQRCKSDPLSAPEKNFMDVERERRFYLYNDLRVVFPQRHSDADEGKLNVDYHFPEDPKYFDIIN</sequence>
<dbReference type="InterPro" id="IPR037488">
    <property type="entry name" value="At2g33490-like"/>
</dbReference>
<gene>
    <name evidence="3" type="ORF">IFM89_031188</name>
</gene>
<feature type="region of interest" description="Disordered" evidence="1">
    <location>
        <begin position="94"/>
        <end position="170"/>
    </location>
</feature>
<evidence type="ECO:0000313" key="4">
    <source>
        <dbReference type="Proteomes" id="UP000631114"/>
    </source>
</evidence>
<proteinExistence type="predicted"/>
<name>A0A835INT6_9MAGN</name>
<feature type="compositionally biased region" description="Acidic residues" evidence="1">
    <location>
        <begin position="536"/>
        <end position="558"/>
    </location>
</feature>
<dbReference type="InterPro" id="IPR033473">
    <property type="entry name" value="Atos-like_C"/>
</dbReference>
<feature type="domain" description="Atos-like conserved" evidence="2">
    <location>
        <begin position="1379"/>
        <end position="1443"/>
    </location>
</feature>
<dbReference type="SUPFAM" id="SSF103657">
    <property type="entry name" value="BAR/IMD domain-like"/>
    <property type="match status" value="1"/>
</dbReference>
<feature type="compositionally biased region" description="Basic and acidic residues" evidence="1">
    <location>
        <begin position="100"/>
        <end position="125"/>
    </location>
</feature>
<feature type="region of interest" description="Disordered" evidence="1">
    <location>
        <begin position="232"/>
        <end position="279"/>
    </location>
</feature>
<feature type="compositionally biased region" description="Polar residues" evidence="1">
    <location>
        <begin position="769"/>
        <end position="784"/>
    </location>
</feature>
<dbReference type="PANTHER" id="PTHR34119">
    <property type="entry name" value="HYDROXYPROLINE-RICH GLYCOPROTEIN-LIKE"/>
    <property type="match status" value="1"/>
</dbReference>
<accession>A0A835INT6</accession>
<evidence type="ECO:0000256" key="1">
    <source>
        <dbReference type="SAM" id="MobiDB-lite"/>
    </source>
</evidence>
<dbReference type="SMART" id="SM01177">
    <property type="entry name" value="DUF4210"/>
    <property type="match status" value="1"/>
</dbReference>
<dbReference type="CDD" id="cd07307">
    <property type="entry name" value="BAR"/>
    <property type="match status" value="1"/>
</dbReference>
<dbReference type="PANTHER" id="PTHR34119:SF1">
    <property type="entry name" value="OS04G0394700 PROTEIN"/>
    <property type="match status" value="1"/>
</dbReference>
<feature type="compositionally biased region" description="Basic and acidic residues" evidence="1">
    <location>
        <begin position="242"/>
        <end position="255"/>
    </location>
</feature>
<evidence type="ECO:0000259" key="2">
    <source>
        <dbReference type="SMART" id="SM01177"/>
    </source>
</evidence>
<dbReference type="OrthoDB" id="8625101at2759"/>
<protein>
    <recommendedName>
        <fullName evidence="2">Atos-like conserved domain-containing protein</fullName>
    </recommendedName>
</protein>
<feature type="compositionally biased region" description="Acidic residues" evidence="1">
    <location>
        <begin position="130"/>
        <end position="146"/>
    </location>
</feature>